<keyword evidence="7" id="KW-1185">Reference proteome</keyword>
<dbReference type="RefSeq" id="WP_277863316.1">
    <property type="nucleotide sequence ID" value="NZ_JARRAG010000002.1"/>
</dbReference>
<evidence type="ECO:0000256" key="2">
    <source>
        <dbReference type="ARBA" id="ARBA00022448"/>
    </source>
</evidence>
<dbReference type="GO" id="GO:0005524">
    <property type="term" value="F:ATP binding"/>
    <property type="evidence" value="ECO:0007669"/>
    <property type="project" value="UniProtKB-KW"/>
</dbReference>
<reference evidence="6 7" key="1">
    <citation type="submission" date="2023-03" db="EMBL/GenBank/DDBJ databases">
        <title>Paludisphaera mucosa sp. nov. a novel planctomycete from northern fen.</title>
        <authorList>
            <person name="Ivanova A."/>
        </authorList>
    </citation>
    <scope>NUCLEOTIDE SEQUENCE [LARGE SCALE GENOMIC DNA]</scope>
    <source>
        <strain evidence="6 7">Pla2</strain>
    </source>
</reference>
<dbReference type="InterPro" id="IPR003439">
    <property type="entry name" value="ABC_transporter-like_ATP-bd"/>
</dbReference>
<protein>
    <submittedName>
        <fullName evidence="6">ABC transporter ATP-binding protein</fullName>
    </submittedName>
</protein>
<dbReference type="PANTHER" id="PTHR43335:SF11">
    <property type="entry name" value="ABC TRANSPORTER RELATED"/>
    <property type="match status" value="1"/>
</dbReference>
<dbReference type="InterPro" id="IPR003593">
    <property type="entry name" value="AAA+_ATPase"/>
</dbReference>
<dbReference type="EMBL" id="JARRAG010000002">
    <property type="protein sequence ID" value="MDG3007026.1"/>
    <property type="molecule type" value="Genomic_DNA"/>
</dbReference>
<keyword evidence="2" id="KW-0813">Transport</keyword>
<dbReference type="PROSITE" id="PS50893">
    <property type="entry name" value="ABC_TRANSPORTER_2"/>
    <property type="match status" value="1"/>
</dbReference>
<comment type="caution">
    <text evidence="6">The sequence shown here is derived from an EMBL/GenBank/DDBJ whole genome shotgun (WGS) entry which is preliminary data.</text>
</comment>
<evidence type="ECO:0000256" key="3">
    <source>
        <dbReference type="ARBA" id="ARBA00022741"/>
    </source>
</evidence>
<dbReference type="Pfam" id="PF00005">
    <property type="entry name" value="ABC_tran"/>
    <property type="match status" value="1"/>
</dbReference>
<evidence type="ECO:0000256" key="1">
    <source>
        <dbReference type="ARBA" id="ARBA00005417"/>
    </source>
</evidence>
<feature type="domain" description="ABC transporter" evidence="5">
    <location>
        <begin position="13"/>
        <end position="241"/>
    </location>
</feature>
<dbReference type="InterPro" id="IPR027417">
    <property type="entry name" value="P-loop_NTPase"/>
</dbReference>
<name>A0ABT6FHH0_9BACT</name>
<evidence type="ECO:0000259" key="5">
    <source>
        <dbReference type="PROSITE" id="PS50893"/>
    </source>
</evidence>
<comment type="similarity">
    <text evidence="1">Belongs to the ABC transporter superfamily.</text>
</comment>
<organism evidence="6 7">
    <name type="scientific">Paludisphaera mucosa</name>
    <dbReference type="NCBI Taxonomy" id="3030827"/>
    <lineage>
        <taxon>Bacteria</taxon>
        <taxon>Pseudomonadati</taxon>
        <taxon>Planctomycetota</taxon>
        <taxon>Planctomycetia</taxon>
        <taxon>Isosphaerales</taxon>
        <taxon>Isosphaeraceae</taxon>
        <taxon>Paludisphaera</taxon>
    </lineage>
</organism>
<evidence type="ECO:0000313" key="7">
    <source>
        <dbReference type="Proteomes" id="UP001216907"/>
    </source>
</evidence>
<keyword evidence="4 6" id="KW-0067">ATP-binding</keyword>
<dbReference type="SUPFAM" id="SSF52540">
    <property type="entry name" value="P-loop containing nucleoside triphosphate hydrolases"/>
    <property type="match status" value="1"/>
</dbReference>
<dbReference type="PANTHER" id="PTHR43335">
    <property type="entry name" value="ABC TRANSPORTER, ATP-BINDING PROTEIN"/>
    <property type="match status" value="1"/>
</dbReference>
<dbReference type="SMART" id="SM00382">
    <property type="entry name" value="AAA"/>
    <property type="match status" value="1"/>
</dbReference>
<evidence type="ECO:0000313" key="6">
    <source>
        <dbReference type="EMBL" id="MDG3007026.1"/>
    </source>
</evidence>
<sequence>MSPTEAPEKPAVVEFRSTSKWYGQVIGVNNLSLRIGPGVTGLLGPNGAGKSTLLQLATGQLRPSQGEVRVLGVRPWSNAGLNRYIGLCPEQDAMFEWMTGRGFLRACGSLAGLGRKAARQAADRVLEQVKMTAAADRPVRGYSKGMRQRTKLAQALIHDPQVLFLDEPLTGTDPVARHELMELVAGLAKQGRTILVSSHVLYEVQTLTSQIVLMNRGRLVAFGDVRQIRDLIDAHPHRIVLKGPDRRALAAKLVRWDDVEGVELPRDERSIVVETRAPDRFYQRLPQLAREADAPIEEIYSDDDNLESVFKYLVNP</sequence>
<evidence type="ECO:0000256" key="4">
    <source>
        <dbReference type="ARBA" id="ARBA00022840"/>
    </source>
</evidence>
<gene>
    <name evidence="6" type="ORF">PZE19_24930</name>
</gene>
<accession>A0ABT6FHH0</accession>
<dbReference type="CDD" id="cd03230">
    <property type="entry name" value="ABC_DR_subfamily_A"/>
    <property type="match status" value="1"/>
</dbReference>
<proteinExistence type="inferred from homology"/>
<dbReference type="Proteomes" id="UP001216907">
    <property type="component" value="Unassembled WGS sequence"/>
</dbReference>
<dbReference type="Gene3D" id="3.40.50.300">
    <property type="entry name" value="P-loop containing nucleotide triphosphate hydrolases"/>
    <property type="match status" value="1"/>
</dbReference>
<keyword evidence="3" id="KW-0547">Nucleotide-binding</keyword>